<accession>E2AYN7</accession>
<organism evidence="2">
    <name type="scientific">Camponotus floridanus</name>
    <name type="common">Florida carpenter ant</name>
    <dbReference type="NCBI Taxonomy" id="104421"/>
    <lineage>
        <taxon>Eukaryota</taxon>
        <taxon>Metazoa</taxon>
        <taxon>Ecdysozoa</taxon>
        <taxon>Arthropoda</taxon>
        <taxon>Hexapoda</taxon>
        <taxon>Insecta</taxon>
        <taxon>Pterygota</taxon>
        <taxon>Neoptera</taxon>
        <taxon>Endopterygota</taxon>
        <taxon>Hymenoptera</taxon>
        <taxon>Apocrita</taxon>
        <taxon>Aculeata</taxon>
        <taxon>Formicoidea</taxon>
        <taxon>Formicidae</taxon>
        <taxon>Formicinae</taxon>
        <taxon>Camponotus</taxon>
    </lineage>
</organism>
<dbReference type="Proteomes" id="UP000000311">
    <property type="component" value="Unassembled WGS sequence"/>
</dbReference>
<protein>
    <submittedName>
        <fullName evidence="1">Uncharacterized protein</fullName>
    </submittedName>
</protein>
<proteinExistence type="predicted"/>
<evidence type="ECO:0000313" key="1">
    <source>
        <dbReference type="EMBL" id="EFN61452.1"/>
    </source>
</evidence>
<gene>
    <name evidence="1" type="ORF">EAG_10084</name>
</gene>
<reference evidence="1 2" key="1">
    <citation type="journal article" date="2010" name="Science">
        <title>Genomic comparison of the ants Camponotus floridanus and Harpegnathos saltator.</title>
        <authorList>
            <person name="Bonasio R."/>
            <person name="Zhang G."/>
            <person name="Ye C."/>
            <person name="Mutti N.S."/>
            <person name="Fang X."/>
            <person name="Qin N."/>
            <person name="Donahue G."/>
            <person name="Yang P."/>
            <person name="Li Q."/>
            <person name="Li C."/>
            <person name="Zhang P."/>
            <person name="Huang Z."/>
            <person name="Berger S.L."/>
            <person name="Reinberg D."/>
            <person name="Wang J."/>
            <person name="Liebig J."/>
        </authorList>
    </citation>
    <scope>NUCLEOTIDE SEQUENCE [LARGE SCALE GENOMIC DNA]</scope>
    <source>
        <strain evidence="2">C129</strain>
    </source>
</reference>
<keyword evidence="2" id="KW-1185">Reference proteome</keyword>
<dbReference type="AlphaFoldDB" id="E2AYN7"/>
<name>E2AYN7_CAMFO</name>
<evidence type="ECO:0000313" key="2">
    <source>
        <dbReference type="Proteomes" id="UP000000311"/>
    </source>
</evidence>
<sequence length="215" mass="23414">MYTVCQIRISSWSYVKLRQVGVKRCGGTKHRKLDREEDGNAAVSGYLTGIYPVRVVYIGSSSNPAKKSVAEGSNERLLRHLIHLPGLEKCRAIGDAEGGGEGDWVSAISLVVCKTDFRELLDRSKGSFADETDLEVITIGNDDDPFVGLPTNCQSRGSLPSSTICQGTLLGVSEVGDPFSEAREKDPWRLRSRLPLTSLRLPSSHLAGVLQRNVA</sequence>
<dbReference type="EMBL" id="GL443980">
    <property type="protein sequence ID" value="EFN61452.1"/>
    <property type="molecule type" value="Genomic_DNA"/>
</dbReference>
<dbReference type="InParanoid" id="E2AYN7"/>